<reference evidence="2" key="1">
    <citation type="submission" date="2016-07" db="EMBL/GenBank/DDBJ databases">
        <title>Frankia sp. NRRL B-16219 Genome sequencing.</title>
        <authorList>
            <person name="Ghodhbane-Gtari F."/>
            <person name="Swanson E."/>
            <person name="Gueddou A."/>
            <person name="Louati M."/>
            <person name="Nouioui I."/>
            <person name="Hezbri K."/>
            <person name="Abebe-Akele F."/>
            <person name="Simpson S."/>
            <person name="Morris K."/>
            <person name="Thomas K."/>
            <person name="Gtari M."/>
            <person name="Tisa L.S."/>
        </authorList>
    </citation>
    <scope>NUCLEOTIDE SEQUENCE [LARGE SCALE GENOMIC DNA]</scope>
    <source>
        <strain evidence="2">NRRL B-16219</strain>
    </source>
</reference>
<keyword evidence="2" id="KW-1185">Reference proteome</keyword>
<dbReference type="Proteomes" id="UP000179769">
    <property type="component" value="Unassembled WGS sequence"/>
</dbReference>
<comment type="caution">
    <text evidence="1">The sequence shown here is derived from an EMBL/GenBank/DDBJ whole genome shotgun (WGS) entry which is preliminary data.</text>
</comment>
<protein>
    <submittedName>
        <fullName evidence="1">Uncharacterized protein</fullName>
    </submittedName>
</protein>
<sequence>MDLREMSGVHVRTFFVPGQATAGTEDDWTLWVPEFDIQVTAVKWVPNAAVTADGTNYFILQLLNAAAVVASRSYVATNSVALTPETMTLSGTAANLLVDAGDVLAAHKETTGLGTGLAMPDGLVQVHYVPTGV</sequence>
<evidence type="ECO:0000313" key="2">
    <source>
        <dbReference type="Proteomes" id="UP000179769"/>
    </source>
</evidence>
<dbReference type="EMBL" id="MAXA01000002">
    <property type="protein sequence ID" value="OHV46608.1"/>
    <property type="molecule type" value="Genomic_DNA"/>
</dbReference>
<dbReference type="AlphaFoldDB" id="A0A1S1RIH8"/>
<proteinExistence type="predicted"/>
<dbReference type="OrthoDB" id="5189950at2"/>
<name>A0A1S1RIH8_9ACTN</name>
<accession>A0A1S1RIH8</accession>
<dbReference type="RefSeq" id="WP_071059490.1">
    <property type="nucleotide sequence ID" value="NZ_MAXA01000002.1"/>
</dbReference>
<evidence type="ECO:0000313" key="1">
    <source>
        <dbReference type="EMBL" id="OHV46608.1"/>
    </source>
</evidence>
<gene>
    <name evidence="1" type="ORF">BBK14_01810</name>
</gene>
<organism evidence="1 2">
    <name type="scientific">Parafrankia soli</name>
    <dbReference type="NCBI Taxonomy" id="2599596"/>
    <lineage>
        <taxon>Bacteria</taxon>
        <taxon>Bacillati</taxon>
        <taxon>Actinomycetota</taxon>
        <taxon>Actinomycetes</taxon>
        <taxon>Frankiales</taxon>
        <taxon>Frankiaceae</taxon>
        <taxon>Parafrankia</taxon>
    </lineage>
</organism>